<organism evidence="3 4">
    <name type="scientific">Pacificispira spongiicola</name>
    <dbReference type="NCBI Taxonomy" id="2729598"/>
    <lineage>
        <taxon>Bacteria</taxon>
        <taxon>Pseudomonadati</taxon>
        <taxon>Pseudomonadota</taxon>
        <taxon>Alphaproteobacteria</taxon>
        <taxon>Rhodospirillales</taxon>
        <taxon>Rhodospirillaceae</taxon>
        <taxon>Pacificispira</taxon>
    </lineage>
</organism>
<keyword evidence="1 3" id="KW-0378">Hydrolase</keyword>
<dbReference type="Proteomes" id="UP000539372">
    <property type="component" value="Unassembled WGS sequence"/>
</dbReference>
<dbReference type="PANTHER" id="PTHR46118:SF4">
    <property type="entry name" value="PROTEIN ABHD11"/>
    <property type="match status" value="1"/>
</dbReference>
<dbReference type="Pfam" id="PF12697">
    <property type="entry name" value="Abhydrolase_6"/>
    <property type="match status" value="1"/>
</dbReference>
<dbReference type="PRINTS" id="PR00111">
    <property type="entry name" value="ABHYDROLASE"/>
</dbReference>
<comment type="caution">
    <text evidence="3">The sequence shown here is derived from an EMBL/GenBank/DDBJ whole genome shotgun (WGS) entry which is preliminary data.</text>
</comment>
<dbReference type="PANTHER" id="PTHR46118">
    <property type="entry name" value="PROTEIN ABHD11"/>
    <property type="match status" value="1"/>
</dbReference>
<dbReference type="Gene3D" id="3.40.50.1820">
    <property type="entry name" value="alpha/beta hydrolase"/>
    <property type="match status" value="1"/>
</dbReference>
<evidence type="ECO:0000313" key="4">
    <source>
        <dbReference type="Proteomes" id="UP000539372"/>
    </source>
</evidence>
<dbReference type="AlphaFoldDB" id="A0A7Y0HF04"/>
<feature type="domain" description="AB hydrolase-1" evidence="2">
    <location>
        <begin position="17"/>
        <end position="252"/>
    </location>
</feature>
<keyword evidence="4" id="KW-1185">Reference proteome</keyword>
<dbReference type="EMBL" id="JABBNT010000001">
    <property type="protein sequence ID" value="NMM43477.1"/>
    <property type="molecule type" value="Genomic_DNA"/>
</dbReference>
<dbReference type="SUPFAM" id="SSF53474">
    <property type="entry name" value="alpha/beta-Hydrolases"/>
    <property type="match status" value="1"/>
</dbReference>
<sequence>MAPVALSFSEAGAGIPLVVIHGLFGNKRNWGMISRALADRYRILTVDLRNHGESPWDPEMTYPAMAEDVAAFIEKEVGGPAHVLGHSMGGKAAMVLALTQPDLIDKLIVADIPPAPRNSGLRAYIQAMRALDVGSMKRRSEAEDALEPAIPERSIRTFLAQNLTPADGGGLAWRLNLPVIDASMDAIEGFPEFDTDDAFPRPVLHLIGADSEHVLPHHHAEIDRLFPHSEIVEIPEAGHWLHAEQPKAFVAAVESFLGR</sequence>
<name>A0A7Y0HF04_9PROT</name>
<dbReference type="GO" id="GO:0052689">
    <property type="term" value="F:carboxylic ester hydrolase activity"/>
    <property type="evidence" value="ECO:0007669"/>
    <property type="project" value="TreeGrafter"/>
</dbReference>
<dbReference type="RefSeq" id="WP_169623751.1">
    <property type="nucleotide sequence ID" value="NZ_JABBNT010000001.1"/>
</dbReference>
<evidence type="ECO:0000313" key="3">
    <source>
        <dbReference type="EMBL" id="NMM43477.1"/>
    </source>
</evidence>
<dbReference type="InterPro" id="IPR029058">
    <property type="entry name" value="AB_hydrolase_fold"/>
</dbReference>
<accession>A0A7Y0HF04</accession>
<proteinExistence type="predicted"/>
<evidence type="ECO:0000259" key="2">
    <source>
        <dbReference type="Pfam" id="PF12697"/>
    </source>
</evidence>
<protein>
    <submittedName>
        <fullName evidence="3">Alpha/beta fold hydrolase</fullName>
    </submittedName>
</protein>
<evidence type="ECO:0000256" key="1">
    <source>
        <dbReference type="ARBA" id="ARBA00022801"/>
    </source>
</evidence>
<reference evidence="3 4" key="1">
    <citation type="submission" date="2020-04" db="EMBL/GenBank/DDBJ databases">
        <title>Rhodospirillaceae bacterium KN72 isolated from deep sea.</title>
        <authorList>
            <person name="Zhang D.-C."/>
        </authorList>
    </citation>
    <scope>NUCLEOTIDE SEQUENCE [LARGE SCALE GENOMIC DNA]</scope>
    <source>
        <strain evidence="3 4">KN72</strain>
    </source>
</reference>
<dbReference type="InterPro" id="IPR000073">
    <property type="entry name" value="AB_hydrolase_1"/>
</dbReference>
<gene>
    <name evidence="3" type="ORF">HH303_03235</name>
</gene>